<proteinExistence type="predicted"/>
<dbReference type="RefSeq" id="WP_017983494.1">
    <property type="nucleotide sequence ID" value="NZ_AQUL01000001.1"/>
</dbReference>
<feature type="domain" description="Mammalian cell entry C-terminal" evidence="3">
    <location>
        <begin position="122"/>
        <end position="331"/>
    </location>
</feature>
<dbReference type="InterPro" id="IPR024516">
    <property type="entry name" value="Mce_C"/>
</dbReference>
<dbReference type="AlphaFoldDB" id="A0A076MVD4"/>
<feature type="transmembrane region" description="Helical" evidence="1">
    <location>
        <begin position="12"/>
        <end position="32"/>
    </location>
</feature>
<dbReference type="PANTHER" id="PTHR33371">
    <property type="entry name" value="INTERMEMBRANE PHOSPHOLIPID TRANSPORT SYSTEM BINDING PROTEIN MLAD-RELATED"/>
    <property type="match status" value="1"/>
</dbReference>
<dbReference type="eggNOG" id="COG1463">
    <property type="taxonomic scope" value="Bacteria"/>
</dbReference>
<dbReference type="PANTHER" id="PTHR33371:SF17">
    <property type="entry name" value="MCE-FAMILY PROTEIN MCE1B"/>
    <property type="match status" value="1"/>
</dbReference>
<dbReference type="InterPro" id="IPR003399">
    <property type="entry name" value="Mce/MlaD"/>
</dbReference>
<protein>
    <submittedName>
        <fullName evidence="4">Virulence factor Mce family protein</fullName>
    </submittedName>
</protein>
<dbReference type="Pfam" id="PF02470">
    <property type="entry name" value="MlaD"/>
    <property type="match status" value="1"/>
</dbReference>
<dbReference type="KEGG" id="amq:AMETH_4577"/>
<keyword evidence="1" id="KW-0812">Transmembrane</keyword>
<evidence type="ECO:0000259" key="2">
    <source>
        <dbReference type="Pfam" id="PF02470"/>
    </source>
</evidence>
<keyword evidence="1" id="KW-1133">Transmembrane helix</keyword>
<evidence type="ECO:0000313" key="4">
    <source>
        <dbReference type="EMBL" id="AIJ24669.1"/>
    </source>
</evidence>
<dbReference type="NCBIfam" id="TIGR00996">
    <property type="entry name" value="Mtu_fam_mce"/>
    <property type="match status" value="1"/>
</dbReference>
<dbReference type="Proteomes" id="UP000062973">
    <property type="component" value="Chromosome"/>
</dbReference>
<accession>A0A076MVD4</accession>
<keyword evidence="5" id="KW-1185">Reference proteome</keyword>
<sequence length="348" mass="36892">MKRSSAVAVRGDLVRVAIFAIVGLLVIALLAVQLSGTRFSGEEVYGASFHDVSGLRPGDEVRVAGVRVGAVEDIAFADGVPRVTFTVDRSLPMTDDVHATVRYKNLLGDRFLELSAQGGATGRMAPGETIPVARTAPAADLDALLGGFQPLFQGLQPDQVNQLSQELITVLQGQGGTVQGLLGHIGELTNSLADRDQVIGDLVTNLNQVLGTVDQHDQEFAVALTQLSDLMSGLAADRQALGSSLQEVATMAGSFTDLLEQARPPLRSAVDEFGRTIANVNAGKDELEFNLNELVDFYTRGSRIGAYGTFTNAYLCGLQIKLTGPDGNTIYTPWIDSNSGSERCGDGQ</sequence>
<evidence type="ECO:0000256" key="1">
    <source>
        <dbReference type="SAM" id="Phobius"/>
    </source>
</evidence>
<dbReference type="InterPro" id="IPR005693">
    <property type="entry name" value="Mce"/>
</dbReference>
<name>A0A076MVD4_AMYME</name>
<dbReference type="GO" id="GO:0005576">
    <property type="term" value="C:extracellular region"/>
    <property type="evidence" value="ECO:0007669"/>
    <property type="project" value="TreeGrafter"/>
</dbReference>
<dbReference type="STRING" id="1068978.AMETH_4577"/>
<dbReference type="EMBL" id="CP009110">
    <property type="protein sequence ID" value="AIJ24669.1"/>
    <property type="molecule type" value="Genomic_DNA"/>
</dbReference>
<evidence type="ECO:0000313" key="5">
    <source>
        <dbReference type="Proteomes" id="UP000062973"/>
    </source>
</evidence>
<feature type="domain" description="Mce/MlaD" evidence="2">
    <location>
        <begin position="45"/>
        <end position="116"/>
    </location>
</feature>
<dbReference type="PATRIC" id="fig|1068978.7.peg.4912"/>
<dbReference type="HOGENOM" id="CLU_026704_1_0_11"/>
<dbReference type="OrthoDB" id="338143at2"/>
<dbReference type="InterPro" id="IPR052336">
    <property type="entry name" value="MlaD_Phospholipid_Transporter"/>
</dbReference>
<dbReference type="Pfam" id="PF11887">
    <property type="entry name" value="Mce4_CUP1"/>
    <property type="match status" value="1"/>
</dbReference>
<keyword evidence="1" id="KW-0472">Membrane</keyword>
<reference evidence="4 5" key="1">
    <citation type="submission" date="2014-07" db="EMBL/GenBank/DDBJ databases">
        <title>Whole Genome Sequence of the Amycolatopsis methanolica 239.</title>
        <authorList>
            <person name="Tang B."/>
        </authorList>
    </citation>
    <scope>NUCLEOTIDE SEQUENCE [LARGE SCALE GENOMIC DNA]</scope>
    <source>
        <strain evidence="4 5">239</strain>
    </source>
</reference>
<gene>
    <name evidence="4" type="primary">mce5B</name>
    <name evidence="4" type="ORF">AMETH_4577</name>
</gene>
<dbReference type="GO" id="GO:0051701">
    <property type="term" value="P:biological process involved in interaction with host"/>
    <property type="evidence" value="ECO:0007669"/>
    <property type="project" value="TreeGrafter"/>
</dbReference>
<organism evidence="4 5">
    <name type="scientific">Amycolatopsis methanolica 239</name>
    <dbReference type="NCBI Taxonomy" id="1068978"/>
    <lineage>
        <taxon>Bacteria</taxon>
        <taxon>Bacillati</taxon>
        <taxon>Actinomycetota</taxon>
        <taxon>Actinomycetes</taxon>
        <taxon>Pseudonocardiales</taxon>
        <taxon>Pseudonocardiaceae</taxon>
        <taxon>Amycolatopsis</taxon>
        <taxon>Amycolatopsis methanolica group</taxon>
    </lineage>
</organism>
<evidence type="ECO:0000259" key="3">
    <source>
        <dbReference type="Pfam" id="PF11887"/>
    </source>
</evidence>